<evidence type="ECO:0000313" key="2">
    <source>
        <dbReference type="Proteomes" id="UP000232688"/>
    </source>
</evidence>
<evidence type="ECO:0000313" key="1">
    <source>
        <dbReference type="EMBL" id="PKC74728.1"/>
    </source>
</evidence>
<dbReference type="VEuPathDB" id="FungiDB:FUN_009606"/>
<dbReference type="AlphaFoldDB" id="A0A2N0SGR7"/>
<reference evidence="1 2" key="1">
    <citation type="submission" date="2017-10" db="EMBL/GenBank/DDBJ databases">
        <title>Extensive intraspecific genome diversity in a model arbuscular mycorrhizal fungus.</title>
        <authorList>
            <person name="Chen E.C.H."/>
            <person name="Morin E."/>
            <person name="Baudet D."/>
            <person name="Noel J."/>
            <person name="Ndikumana S."/>
            <person name="Charron P."/>
            <person name="St-Onge C."/>
            <person name="Giorgi J."/>
            <person name="Grigoriev I.V."/>
            <person name="Roux C."/>
            <person name="Martin F.M."/>
            <person name="Corradi N."/>
        </authorList>
    </citation>
    <scope>NUCLEOTIDE SEQUENCE [LARGE SCALE GENOMIC DNA]</scope>
    <source>
        <strain evidence="1 2">A1</strain>
    </source>
</reference>
<accession>A0A2N0SGR7</accession>
<name>A0A2N0SGR7_9GLOM</name>
<sequence>MRADGARSEFNAQTQITTYFTDDPFYNVHLKVPIINGKPLVRIQDQKHAKKTARKSTIYWSKASFIRNRYRAIRSTFSISINHVLLKRDVIINVDKQDDGAAYRIFHSETLTIFLLIGPLIIPRNSQGKRTKINKVNTVTTYTRVKERPDVFRVENAPDTKKKNQQTLETTLRAADSKREVIDNLIQAFAGANIPLEKINHLASYLTEGGAIP</sequence>
<reference evidence="1 2" key="2">
    <citation type="submission" date="2017-10" db="EMBL/GenBank/DDBJ databases">
        <title>Genome analyses suggest a sexual origin of heterokaryosis in a supposedly ancient asexual fungus.</title>
        <authorList>
            <person name="Corradi N."/>
            <person name="Sedzielewska K."/>
            <person name="Noel J."/>
            <person name="Charron P."/>
            <person name="Farinelli L."/>
            <person name="Marton T."/>
            <person name="Kruger M."/>
            <person name="Pelin A."/>
            <person name="Brachmann A."/>
            <person name="Corradi N."/>
        </authorList>
    </citation>
    <scope>NUCLEOTIDE SEQUENCE [LARGE SCALE GENOMIC DNA]</scope>
    <source>
        <strain evidence="1 2">A1</strain>
    </source>
</reference>
<dbReference type="VEuPathDB" id="FungiDB:RhiirA1_449663"/>
<proteinExistence type="predicted"/>
<protein>
    <submittedName>
        <fullName evidence="1">Uncharacterized protein</fullName>
    </submittedName>
</protein>
<dbReference type="EMBL" id="LLXH01000043">
    <property type="protein sequence ID" value="PKC74728.1"/>
    <property type="molecule type" value="Genomic_DNA"/>
</dbReference>
<organism evidence="1 2">
    <name type="scientific">Rhizophagus irregularis</name>
    <dbReference type="NCBI Taxonomy" id="588596"/>
    <lineage>
        <taxon>Eukaryota</taxon>
        <taxon>Fungi</taxon>
        <taxon>Fungi incertae sedis</taxon>
        <taxon>Mucoromycota</taxon>
        <taxon>Glomeromycotina</taxon>
        <taxon>Glomeromycetes</taxon>
        <taxon>Glomerales</taxon>
        <taxon>Glomeraceae</taxon>
        <taxon>Rhizophagus</taxon>
    </lineage>
</organism>
<dbReference type="Proteomes" id="UP000232688">
    <property type="component" value="Unassembled WGS sequence"/>
</dbReference>
<comment type="caution">
    <text evidence="1">The sequence shown here is derived from an EMBL/GenBank/DDBJ whole genome shotgun (WGS) entry which is preliminary data.</text>
</comment>
<dbReference type="VEuPathDB" id="FungiDB:RhiirFUN_021405"/>
<gene>
    <name evidence="1" type="ORF">RhiirA1_449663</name>
</gene>